<dbReference type="InterPro" id="IPR008984">
    <property type="entry name" value="SMAD_FHA_dom_sf"/>
</dbReference>
<dbReference type="InterPro" id="IPR000253">
    <property type="entry name" value="FHA_dom"/>
</dbReference>
<evidence type="ECO:0000256" key="8">
    <source>
        <dbReference type="PROSITE-ProRule" id="PRU10141"/>
    </source>
</evidence>
<comment type="caution">
    <text evidence="12">The sequence shown here is derived from an EMBL/GenBank/DDBJ whole genome shotgun (WGS) entry which is preliminary data.</text>
</comment>
<keyword evidence="4 8" id="KW-0547">Nucleotide-binding</keyword>
<evidence type="ECO:0000256" key="9">
    <source>
        <dbReference type="SAM" id="MobiDB-lite"/>
    </source>
</evidence>
<feature type="compositionally biased region" description="Basic and acidic residues" evidence="9">
    <location>
        <begin position="451"/>
        <end position="460"/>
    </location>
</feature>
<feature type="region of interest" description="Disordered" evidence="9">
    <location>
        <begin position="436"/>
        <end position="465"/>
    </location>
</feature>
<name>A0A9P9AW94_9HYPO</name>
<dbReference type="GO" id="GO:0004674">
    <property type="term" value="F:protein serine/threonine kinase activity"/>
    <property type="evidence" value="ECO:0007669"/>
    <property type="project" value="InterPro"/>
</dbReference>
<dbReference type="InterPro" id="IPR011009">
    <property type="entry name" value="Kinase-like_dom_sf"/>
</dbReference>
<keyword evidence="6" id="KW-0072">Autophagy</keyword>
<dbReference type="InterPro" id="IPR045269">
    <property type="entry name" value="Atg1-like"/>
</dbReference>
<feature type="region of interest" description="Disordered" evidence="9">
    <location>
        <begin position="794"/>
        <end position="831"/>
    </location>
</feature>
<feature type="region of interest" description="Disordered" evidence="9">
    <location>
        <begin position="939"/>
        <end position="973"/>
    </location>
</feature>
<feature type="region of interest" description="Disordered" evidence="9">
    <location>
        <begin position="145"/>
        <end position="164"/>
    </location>
</feature>
<sequence>MVLSVGLPRLQDLLTSAVIHPPRYGSWVAQWTCTGYPANLTFHPSHLPSQKKRPLSLEQPPAINQPHAFLGPAVTSLPLVSLLQAFFSFSHLPSPLLSSFVLGRDFASSYLTPLLSSQRHRIRLRHLDLPHAFVFQFLESRAELVSPSHRPNRPPSPPQRQSGIASQRWLLKSPPMDGDEPTQVIATATQNVLDPRRVGKQNSGFSDEDISDIICVLYPHSDSARNELQRLVQEDSPHIIGKDEADGVEPDYVLEDYASRFQTNPSNSGNYAIILRLSSQLKNPTAGFAFGRNAARCDVTFENDPHRRLSNIHFRIYVNEYGSVMVEDQSTNGTIVDNQLLASHPKAKGRTEPPTVRWVLSSGTVIRIYLHQQAKDLAFRVRIPRRDDEYDQAYINKVHDFFTRNGLARQNETITAGPGGHVDLFKPAAQAQLRRTDSNETTRVVTRSPSKRRETTHREWSGSGKYNRTGMIGKGAFAVVHKVTSKYDGLPYAAKELEKRRFIKNGVLDQKVENEMKIMQRVSHVSVTHPRPPHSEPKLTIGSQPNIVRYIEHFEWDDRLLIIIMEYVPGGDLGKLISDEGALGEEHARLVSQQLLSALGYLHANNITHRDVKPDNILINSLNPIDVKLTDFGLSKMVDSEQTFLRTFCGTLLYCAPEVYNEYAEFDDNGVRSRGKKVRRMPGQRYNHAVDIWSLGGVLFYTMTRSPPYPVKSGISYSELLKMIMTTRLNITPLQREGISEQAIDFLCRMLQRRPENRATVAELTGHPWLGAQSLVIEASQSFDEITDDDDMLGNFSQLQPQHYDEDRVSDSMGEESEKESSFGQPTQPPRLFGEVGVSAIGSSGVIPEDFLNLQNENPSMGETEILGDDVDEAYQSDDSQTAKGGTRRAISRQTTISIAQNQSADQLQSLVEEVASQSLGGNESVIHYLGTSHYSIQSSDFNTSKRKPRSVDTSDEFDENTPPGKPTMKRLKSEGNMDLLSNELVEEYKLLVCVPEIRRLGSGRQIDRPYMKVSFWAQDRKTWHLNYPEMTQLQCDAFSQAARDRSEEFAPGKSPLWDLAMKWFPPHPKGQSRSELPTFARAISNQSDQNMTDDGLEFPPTAPPMDLESIPDTLVPSVQIVVPVQDDTHNKRAVAMFESHPGSVISGISFPVTDSLVSFGRGPENTEVFQPRTESRVPKYAFKLLLWKEGEGYDPAKDPSKVPAPWQSDSADDPNSYTFYISTKATMGIQINGYTLASSDAKNPTGPARHWTPLYNGDEVLIWKSNEPTVQTNITFRCFWGGSSRARGEDKTLRLANEEFAHRLDLACQRTEKRIRDVAEKRKREREANAEQEDRKRFVERERERSRVFERKRQDAINYLRARQPPTSRRGSPASAPPTSHAGRGFAAQPSRLSPDKENGFSLR</sequence>
<dbReference type="Pfam" id="PF00498">
    <property type="entry name" value="FHA"/>
    <property type="match status" value="1"/>
</dbReference>
<organism evidence="12 13">
    <name type="scientific">Thelonectria olida</name>
    <dbReference type="NCBI Taxonomy" id="1576542"/>
    <lineage>
        <taxon>Eukaryota</taxon>
        <taxon>Fungi</taxon>
        <taxon>Dikarya</taxon>
        <taxon>Ascomycota</taxon>
        <taxon>Pezizomycotina</taxon>
        <taxon>Sordariomycetes</taxon>
        <taxon>Hypocreomycetidae</taxon>
        <taxon>Hypocreales</taxon>
        <taxon>Nectriaceae</taxon>
        <taxon>Thelonectria</taxon>
    </lineage>
</organism>
<keyword evidence="13" id="KW-1185">Reference proteome</keyword>
<dbReference type="GO" id="GO:0034045">
    <property type="term" value="C:phagophore assembly site membrane"/>
    <property type="evidence" value="ECO:0007669"/>
    <property type="project" value="UniProtKB-SubCell"/>
</dbReference>
<evidence type="ECO:0000256" key="6">
    <source>
        <dbReference type="ARBA" id="ARBA00023006"/>
    </source>
</evidence>
<dbReference type="InterPro" id="IPR017441">
    <property type="entry name" value="Protein_kinase_ATP_BS"/>
</dbReference>
<dbReference type="SMART" id="SM00240">
    <property type="entry name" value="FHA"/>
    <property type="match status" value="1"/>
</dbReference>
<dbReference type="Proteomes" id="UP000777438">
    <property type="component" value="Unassembled WGS sequence"/>
</dbReference>
<evidence type="ECO:0000256" key="2">
    <source>
        <dbReference type="ARBA" id="ARBA00005575"/>
    </source>
</evidence>
<dbReference type="SMART" id="SM00220">
    <property type="entry name" value="S_TKc"/>
    <property type="match status" value="1"/>
</dbReference>
<evidence type="ECO:0000256" key="3">
    <source>
        <dbReference type="ARBA" id="ARBA00022448"/>
    </source>
</evidence>
<dbReference type="InterPro" id="IPR008271">
    <property type="entry name" value="Ser/Thr_kinase_AS"/>
</dbReference>
<evidence type="ECO:0000256" key="7">
    <source>
        <dbReference type="ARBA" id="ARBA00030237"/>
    </source>
</evidence>
<evidence type="ECO:0000259" key="11">
    <source>
        <dbReference type="PROSITE" id="PS50011"/>
    </source>
</evidence>
<evidence type="ECO:0000313" key="13">
    <source>
        <dbReference type="Proteomes" id="UP000777438"/>
    </source>
</evidence>
<feature type="binding site" evidence="8">
    <location>
        <position position="495"/>
    </location>
    <ligand>
        <name>ATP</name>
        <dbReference type="ChEBI" id="CHEBI:30616"/>
    </ligand>
</feature>
<dbReference type="GO" id="GO:0010506">
    <property type="term" value="P:regulation of autophagy"/>
    <property type="evidence" value="ECO:0007669"/>
    <property type="project" value="InterPro"/>
</dbReference>
<dbReference type="GO" id="GO:0006914">
    <property type="term" value="P:autophagy"/>
    <property type="evidence" value="ECO:0007669"/>
    <property type="project" value="UniProtKB-KW"/>
</dbReference>
<dbReference type="Pfam" id="PF00069">
    <property type="entry name" value="Pkinase"/>
    <property type="match status" value="1"/>
</dbReference>
<dbReference type="SUPFAM" id="SSF49879">
    <property type="entry name" value="SMAD/FHA domain"/>
    <property type="match status" value="1"/>
</dbReference>
<keyword evidence="5 8" id="KW-0067">ATP-binding</keyword>
<reference evidence="12 13" key="1">
    <citation type="journal article" date="2021" name="Nat. Commun.">
        <title>Genetic determinants of endophytism in the Arabidopsis root mycobiome.</title>
        <authorList>
            <person name="Mesny F."/>
            <person name="Miyauchi S."/>
            <person name="Thiergart T."/>
            <person name="Pickel B."/>
            <person name="Atanasova L."/>
            <person name="Karlsson M."/>
            <person name="Huettel B."/>
            <person name="Barry K.W."/>
            <person name="Haridas S."/>
            <person name="Chen C."/>
            <person name="Bauer D."/>
            <person name="Andreopoulos W."/>
            <person name="Pangilinan J."/>
            <person name="LaButti K."/>
            <person name="Riley R."/>
            <person name="Lipzen A."/>
            <person name="Clum A."/>
            <person name="Drula E."/>
            <person name="Henrissat B."/>
            <person name="Kohler A."/>
            <person name="Grigoriev I.V."/>
            <person name="Martin F.M."/>
            <person name="Hacquard S."/>
        </authorList>
    </citation>
    <scope>NUCLEOTIDE SEQUENCE [LARGE SCALE GENOMIC DNA]</scope>
    <source>
        <strain evidence="12 13">MPI-CAGE-CH-0241</strain>
    </source>
</reference>
<dbReference type="GO" id="GO:0005524">
    <property type="term" value="F:ATP binding"/>
    <property type="evidence" value="ECO:0007669"/>
    <property type="project" value="UniProtKB-UniRule"/>
</dbReference>
<protein>
    <recommendedName>
        <fullName evidence="7">Autophagy-related protein 1</fullName>
    </recommendedName>
</protein>
<dbReference type="PANTHER" id="PTHR24348">
    <property type="entry name" value="SERINE/THREONINE-PROTEIN KINASE UNC-51-RELATED"/>
    <property type="match status" value="1"/>
</dbReference>
<feature type="compositionally biased region" description="Basic and acidic residues" evidence="9">
    <location>
        <begin position="1320"/>
        <end position="1356"/>
    </location>
</feature>
<evidence type="ECO:0000256" key="1">
    <source>
        <dbReference type="ARBA" id="ARBA00004623"/>
    </source>
</evidence>
<proteinExistence type="inferred from homology"/>
<keyword evidence="3" id="KW-0813">Transport</keyword>
<dbReference type="SUPFAM" id="SSF56112">
    <property type="entry name" value="Protein kinase-like (PK-like)"/>
    <property type="match status" value="1"/>
</dbReference>
<dbReference type="PROSITE" id="PS00108">
    <property type="entry name" value="PROTEIN_KINASE_ST"/>
    <property type="match status" value="1"/>
</dbReference>
<comment type="similarity">
    <text evidence="2">Belongs to the protein kinase superfamily. CAMK Ser/Thr protein kinase family. CHEK2 subfamily.</text>
</comment>
<feature type="compositionally biased region" description="Basic and acidic residues" evidence="9">
    <location>
        <begin position="1395"/>
        <end position="1405"/>
    </location>
</feature>
<evidence type="ECO:0000256" key="5">
    <source>
        <dbReference type="ARBA" id="ARBA00022840"/>
    </source>
</evidence>
<dbReference type="Gene3D" id="1.10.510.10">
    <property type="entry name" value="Transferase(Phosphotransferase) domain 1"/>
    <property type="match status" value="1"/>
</dbReference>
<dbReference type="OrthoDB" id="504170at2759"/>
<evidence type="ECO:0000259" key="10">
    <source>
        <dbReference type="PROSITE" id="PS50006"/>
    </source>
</evidence>
<feature type="domain" description="FHA" evidence="10">
    <location>
        <begin position="288"/>
        <end position="341"/>
    </location>
</feature>
<dbReference type="Gene3D" id="2.60.200.20">
    <property type="match status" value="1"/>
</dbReference>
<dbReference type="PROSITE" id="PS50006">
    <property type="entry name" value="FHA_DOMAIN"/>
    <property type="match status" value="1"/>
</dbReference>
<accession>A0A9P9AW94</accession>
<dbReference type="PROSITE" id="PS00107">
    <property type="entry name" value="PROTEIN_KINASE_ATP"/>
    <property type="match status" value="1"/>
</dbReference>
<comment type="subcellular location">
    <subcellularLocation>
        <location evidence="1">Preautophagosomal structure membrane</location>
        <topology evidence="1">Peripheral membrane protein</topology>
    </subcellularLocation>
</comment>
<dbReference type="InterPro" id="IPR000719">
    <property type="entry name" value="Prot_kinase_dom"/>
</dbReference>
<feature type="domain" description="Protein kinase" evidence="11">
    <location>
        <begin position="466"/>
        <end position="770"/>
    </location>
</feature>
<gene>
    <name evidence="12" type="ORF">B0T10DRAFT_543419</name>
</gene>
<feature type="region of interest" description="Disordered" evidence="9">
    <location>
        <begin position="1320"/>
        <end position="1405"/>
    </location>
</feature>
<dbReference type="PROSITE" id="PS50011">
    <property type="entry name" value="PROTEIN_KINASE_DOM"/>
    <property type="match status" value="1"/>
</dbReference>
<evidence type="ECO:0000313" key="12">
    <source>
        <dbReference type="EMBL" id="KAH6898459.1"/>
    </source>
</evidence>
<evidence type="ECO:0000256" key="4">
    <source>
        <dbReference type="ARBA" id="ARBA00022741"/>
    </source>
</evidence>
<dbReference type="EMBL" id="JAGPYM010000002">
    <property type="protein sequence ID" value="KAH6898459.1"/>
    <property type="molecule type" value="Genomic_DNA"/>
</dbReference>